<evidence type="ECO:0000256" key="8">
    <source>
        <dbReference type="ARBA" id="ARBA00023002"/>
    </source>
</evidence>
<comment type="pathway">
    <text evidence="2 12">Cofactor biosynthesis; NAD(+) biosynthesis; iminoaspartate from L-aspartate (oxidase route): step 1/1.</text>
</comment>
<dbReference type="InterPro" id="IPR015939">
    <property type="entry name" value="Fum_Rdtase/Succ_DH_flav-like_C"/>
</dbReference>
<proteinExistence type="inferred from homology"/>
<dbReference type="InterPro" id="IPR036188">
    <property type="entry name" value="FAD/NAD-bd_sf"/>
</dbReference>
<dbReference type="UniPathway" id="UPA00253">
    <property type="reaction ID" value="UER00326"/>
</dbReference>
<comment type="cofactor">
    <cofactor evidence="1 12">
        <name>FAD</name>
        <dbReference type="ChEBI" id="CHEBI:57692"/>
    </cofactor>
</comment>
<evidence type="ECO:0000256" key="5">
    <source>
        <dbReference type="ARBA" id="ARBA00022630"/>
    </source>
</evidence>
<accession>A0A517XVQ4</accession>
<dbReference type="SUPFAM" id="SSF51905">
    <property type="entry name" value="FAD/NAD(P)-binding domain"/>
    <property type="match status" value="1"/>
</dbReference>
<evidence type="ECO:0000256" key="3">
    <source>
        <dbReference type="ARBA" id="ARBA00008562"/>
    </source>
</evidence>
<keyword evidence="7 12" id="KW-0274">FAD</keyword>
<comment type="similarity">
    <text evidence="3 12">Belongs to the FAD-dependent oxidoreductase 2 family. NadB subfamily.</text>
</comment>
<dbReference type="PANTHER" id="PTHR42716:SF2">
    <property type="entry name" value="L-ASPARTATE OXIDASE, CHLOROPLASTIC"/>
    <property type="match status" value="1"/>
</dbReference>
<evidence type="ECO:0000256" key="1">
    <source>
        <dbReference type="ARBA" id="ARBA00001974"/>
    </source>
</evidence>
<evidence type="ECO:0000256" key="2">
    <source>
        <dbReference type="ARBA" id="ARBA00004950"/>
    </source>
</evidence>
<dbReference type="Gene3D" id="3.50.50.60">
    <property type="entry name" value="FAD/NAD(P)-binding domain"/>
    <property type="match status" value="1"/>
</dbReference>
<name>A0A517XVQ4_9BACT</name>
<dbReference type="PANTHER" id="PTHR42716">
    <property type="entry name" value="L-ASPARTATE OXIDASE"/>
    <property type="match status" value="1"/>
</dbReference>
<dbReference type="InterPro" id="IPR005288">
    <property type="entry name" value="NadB"/>
</dbReference>
<dbReference type="RefSeq" id="WP_145240642.1">
    <property type="nucleotide sequence ID" value="NZ_CP036273.1"/>
</dbReference>
<dbReference type="Gene3D" id="1.20.58.100">
    <property type="entry name" value="Fumarate reductase/succinate dehydrogenase flavoprotein-like, C-terminal domain"/>
    <property type="match status" value="1"/>
</dbReference>
<comment type="catalytic activity">
    <reaction evidence="9">
        <text>L-aspartate + O2 = iminosuccinate + H2O2</text>
        <dbReference type="Rhea" id="RHEA:25876"/>
        <dbReference type="ChEBI" id="CHEBI:15379"/>
        <dbReference type="ChEBI" id="CHEBI:16240"/>
        <dbReference type="ChEBI" id="CHEBI:29991"/>
        <dbReference type="ChEBI" id="CHEBI:77875"/>
        <dbReference type="EC" id="1.4.3.16"/>
    </reaction>
    <physiologicalReaction direction="left-to-right" evidence="9">
        <dbReference type="Rhea" id="RHEA:25877"/>
    </physiologicalReaction>
</comment>
<evidence type="ECO:0000256" key="10">
    <source>
        <dbReference type="NCBIfam" id="TIGR00551"/>
    </source>
</evidence>
<evidence type="ECO:0000256" key="9">
    <source>
        <dbReference type="ARBA" id="ARBA00048305"/>
    </source>
</evidence>
<dbReference type="SUPFAM" id="SSF56425">
    <property type="entry name" value="Succinate dehydrogenase/fumarate reductase flavoprotein, catalytic domain"/>
    <property type="match status" value="1"/>
</dbReference>
<keyword evidence="6 12" id="KW-0662">Pyridine nucleotide biosynthesis</keyword>
<dbReference type="OrthoDB" id="9806724at2"/>
<feature type="active site" description="Proton acceptor" evidence="11">
    <location>
        <position position="290"/>
    </location>
</feature>
<dbReference type="Pfam" id="PF02910">
    <property type="entry name" value="Succ_DH_flav_C"/>
    <property type="match status" value="1"/>
</dbReference>
<evidence type="ECO:0000256" key="12">
    <source>
        <dbReference type="RuleBase" id="RU362049"/>
    </source>
</evidence>
<dbReference type="GO" id="GO:0005737">
    <property type="term" value="C:cytoplasm"/>
    <property type="evidence" value="ECO:0007669"/>
    <property type="project" value="UniProtKB-SubCell"/>
</dbReference>
<evidence type="ECO:0000259" key="13">
    <source>
        <dbReference type="Pfam" id="PF00890"/>
    </source>
</evidence>
<evidence type="ECO:0000259" key="14">
    <source>
        <dbReference type="Pfam" id="PF02910"/>
    </source>
</evidence>
<keyword evidence="5 12" id="KW-0285">Flavoprotein</keyword>
<dbReference type="Pfam" id="PF00890">
    <property type="entry name" value="FAD_binding_2"/>
    <property type="match status" value="1"/>
</dbReference>
<keyword evidence="8 12" id="KW-0560">Oxidoreductase</keyword>
<evidence type="ECO:0000256" key="7">
    <source>
        <dbReference type="ARBA" id="ARBA00022827"/>
    </source>
</evidence>
<dbReference type="GO" id="GO:0008734">
    <property type="term" value="F:L-aspartate oxidase activity"/>
    <property type="evidence" value="ECO:0007669"/>
    <property type="project" value="UniProtKB-UniRule"/>
</dbReference>
<dbReference type="Gene3D" id="3.90.700.10">
    <property type="entry name" value="Succinate dehydrogenase/fumarate reductase flavoprotein, catalytic domain"/>
    <property type="match status" value="1"/>
</dbReference>
<comment type="function">
    <text evidence="12">Catalyzes the oxidation of L-aspartate to iminoaspartate.</text>
</comment>
<protein>
    <recommendedName>
        <fullName evidence="4 10">L-aspartate oxidase</fullName>
        <ecNumber evidence="4 10">1.4.3.16</ecNumber>
    </recommendedName>
</protein>
<evidence type="ECO:0000256" key="11">
    <source>
        <dbReference type="PIRSR" id="PIRSR000171-1"/>
    </source>
</evidence>
<dbReference type="InterPro" id="IPR037099">
    <property type="entry name" value="Fum_R/Succ_DH_flav-like_C_sf"/>
</dbReference>
<evidence type="ECO:0000256" key="4">
    <source>
        <dbReference type="ARBA" id="ARBA00012173"/>
    </source>
</evidence>
<dbReference type="FunFam" id="3.90.700.10:FF:000002">
    <property type="entry name" value="L-aspartate oxidase"/>
    <property type="match status" value="1"/>
</dbReference>
<gene>
    <name evidence="15" type="primary">nadB</name>
    <name evidence="15" type="ORF">ETAA1_35580</name>
</gene>
<dbReference type="SUPFAM" id="SSF46977">
    <property type="entry name" value="Succinate dehydrogenase/fumarate reductase flavoprotein C-terminal domain"/>
    <property type="match status" value="1"/>
</dbReference>
<dbReference type="InterPro" id="IPR003953">
    <property type="entry name" value="FAD-dep_OxRdtase_2_FAD-bd"/>
</dbReference>
<dbReference type="KEGG" id="uli:ETAA1_35580"/>
<dbReference type="PIRSF" id="PIRSF000171">
    <property type="entry name" value="SDHA_APRA_LASPO"/>
    <property type="match status" value="1"/>
</dbReference>
<reference evidence="15 16" key="1">
    <citation type="submission" date="2019-02" db="EMBL/GenBank/DDBJ databases">
        <title>Deep-cultivation of Planctomycetes and their phenomic and genomic characterization uncovers novel biology.</title>
        <authorList>
            <person name="Wiegand S."/>
            <person name="Jogler M."/>
            <person name="Boedeker C."/>
            <person name="Pinto D."/>
            <person name="Vollmers J."/>
            <person name="Rivas-Marin E."/>
            <person name="Kohn T."/>
            <person name="Peeters S.H."/>
            <person name="Heuer A."/>
            <person name="Rast P."/>
            <person name="Oberbeckmann S."/>
            <person name="Bunk B."/>
            <person name="Jeske O."/>
            <person name="Meyerdierks A."/>
            <person name="Storesund J.E."/>
            <person name="Kallscheuer N."/>
            <person name="Luecker S."/>
            <person name="Lage O.M."/>
            <person name="Pohl T."/>
            <person name="Merkel B.J."/>
            <person name="Hornburger P."/>
            <person name="Mueller R.-W."/>
            <person name="Bruemmer F."/>
            <person name="Labrenz M."/>
            <person name="Spormann A.M."/>
            <person name="Op den Camp H."/>
            <person name="Overmann J."/>
            <person name="Amann R."/>
            <person name="Jetten M.S.M."/>
            <person name="Mascher T."/>
            <person name="Medema M.H."/>
            <person name="Devos D.P."/>
            <person name="Kaster A.-K."/>
            <person name="Ovreas L."/>
            <person name="Rohde M."/>
            <person name="Galperin M.Y."/>
            <person name="Jogler C."/>
        </authorList>
    </citation>
    <scope>NUCLEOTIDE SEQUENCE [LARGE SCALE GENOMIC DNA]</scope>
    <source>
        <strain evidence="15 16">ETA_A1</strain>
    </source>
</reference>
<comment type="subcellular location">
    <subcellularLocation>
        <location evidence="12">Cytoplasm</location>
    </subcellularLocation>
</comment>
<feature type="domain" description="FAD-dependent oxidoreductase 2 FAD-binding" evidence="13">
    <location>
        <begin position="22"/>
        <end position="392"/>
    </location>
</feature>
<dbReference type="NCBIfam" id="TIGR00551">
    <property type="entry name" value="nadB"/>
    <property type="match status" value="1"/>
</dbReference>
<organism evidence="15 16">
    <name type="scientific">Urbifossiella limnaea</name>
    <dbReference type="NCBI Taxonomy" id="2528023"/>
    <lineage>
        <taxon>Bacteria</taxon>
        <taxon>Pseudomonadati</taxon>
        <taxon>Planctomycetota</taxon>
        <taxon>Planctomycetia</taxon>
        <taxon>Gemmatales</taxon>
        <taxon>Gemmataceae</taxon>
        <taxon>Urbifossiella</taxon>
    </lineage>
</organism>
<evidence type="ECO:0000313" key="16">
    <source>
        <dbReference type="Proteomes" id="UP000319576"/>
    </source>
</evidence>
<dbReference type="PRINTS" id="PR00368">
    <property type="entry name" value="FADPNR"/>
</dbReference>
<dbReference type="GO" id="GO:0034628">
    <property type="term" value="P:'de novo' NAD+ biosynthetic process from L-aspartate"/>
    <property type="evidence" value="ECO:0007669"/>
    <property type="project" value="TreeGrafter"/>
</dbReference>
<dbReference type="EMBL" id="CP036273">
    <property type="protein sequence ID" value="QDU21588.1"/>
    <property type="molecule type" value="Genomic_DNA"/>
</dbReference>
<dbReference type="EC" id="1.4.3.16" evidence="4 10"/>
<evidence type="ECO:0000256" key="6">
    <source>
        <dbReference type="ARBA" id="ARBA00022642"/>
    </source>
</evidence>
<dbReference type="Proteomes" id="UP000319576">
    <property type="component" value="Chromosome"/>
</dbReference>
<dbReference type="AlphaFoldDB" id="A0A517XVQ4"/>
<evidence type="ECO:0000313" key="15">
    <source>
        <dbReference type="EMBL" id="QDU21588.1"/>
    </source>
</evidence>
<sequence length="539" mass="58010">MSAANRYLVSFDARTTFHRFTDVLVIGAGIAGLRAALEVPPDLSVLVVTKDRVTESNSSYAQGGIAGVLSPEDTFDNHVEDTLVAGDGLCDRAVVELVVREAPAEIDQLVRWGTKFDLKDGALALTREGGHSHRRIVHALGDATGFEMMRAVIATARSAQNVTIWDDTFTVDLLTADGRCCGAVVSHPIFGKLLIAAKQVILAAGGCGMVYRETTNPPVATGDGMAAAYRAGAELRDMEFMQFHPTVLYVAGSARSLVSEAVRGEGAFLRDVSGERFMPAEDARAELAPRDVVARAIFRTMERTLHPNVYLDLSHLDPAMVRTRFPGFDRVCRGFGLDITTDRIPVRPGAHYMVGGVSVDADGRTTLPGLWAAGEVTSSGLHGANRLASNSLIEGLVFGASCGRGAAAAARAMPAGLHAPDVRATIAADDPTDRLDVADLTNALRALMVRNMGIVRTASRLKEARRDVGFWCRYALGREFATKSGWELQNLLTVARLMIDAALARDESRGTHFRSDFPARDDTRWGLRHVTSPSPVLTE</sequence>
<keyword evidence="16" id="KW-1185">Reference proteome</keyword>
<feature type="domain" description="Fumarate reductase/succinate dehydrogenase flavoprotein-like C-terminal" evidence="14">
    <location>
        <begin position="486"/>
        <end position="527"/>
    </location>
</feature>
<dbReference type="InterPro" id="IPR027477">
    <property type="entry name" value="Succ_DH/fumarate_Rdtase_cat_sf"/>
</dbReference>